<accession>A0ABN5LL51</accession>
<reference evidence="8 9" key="1">
    <citation type="submission" date="2018-05" db="EMBL/GenBank/DDBJ databases">
        <title>Complete genome sequences of Streptococcus sobrinus.</title>
        <authorList>
            <person name="Sales M."/>
            <person name="Jensen P.A."/>
        </authorList>
    </citation>
    <scope>NUCLEOTIDE SEQUENCE [LARGE SCALE GENOMIC DNA]</scope>
    <source>
        <strain evidence="8 9">SL1</strain>
    </source>
</reference>
<dbReference type="NCBIfam" id="TIGR00427">
    <property type="entry name" value="NAAT family transporter"/>
    <property type="match status" value="1"/>
</dbReference>
<dbReference type="PANTHER" id="PTHR33508:SF1">
    <property type="entry name" value="UPF0056 MEMBRANE PROTEIN YHCE"/>
    <property type="match status" value="1"/>
</dbReference>
<dbReference type="InterPro" id="IPR002771">
    <property type="entry name" value="Multi_antbiot-R_MarC"/>
</dbReference>
<comment type="similarity">
    <text evidence="2 7">Belongs to the UPF0056 (MarC) family.</text>
</comment>
<name>A0ABN5LL51_9STRE</name>
<keyword evidence="6 7" id="KW-0472">Membrane</keyword>
<keyword evidence="9" id="KW-1185">Reference proteome</keyword>
<evidence type="ECO:0000256" key="4">
    <source>
        <dbReference type="ARBA" id="ARBA00022692"/>
    </source>
</evidence>
<dbReference type="GeneID" id="93924959"/>
<dbReference type="PANTHER" id="PTHR33508">
    <property type="entry name" value="UPF0056 MEMBRANE PROTEIN YHCE"/>
    <property type="match status" value="1"/>
</dbReference>
<keyword evidence="3" id="KW-1003">Cell membrane</keyword>
<feature type="transmembrane region" description="Helical" evidence="7">
    <location>
        <begin position="139"/>
        <end position="158"/>
    </location>
</feature>
<feature type="transmembrane region" description="Helical" evidence="7">
    <location>
        <begin position="72"/>
        <end position="89"/>
    </location>
</feature>
<dbReference type="RefSeq" id="WP_028798459.1">
    <property type="nucleotide sequence ID" value="NZ_CP029490.1"/>
</dbReference>
<dbReference type="EMBL" id="CP029490">
    <property type="protein sequence ID" value="AWN21737.1"/>
    <property type="molecule type" value="Genomic_DNA"/>
</dbReference>
<evidence type="ECO:0000256" key="2">
    <source>
        <dbReference type="ARBA" id="ARBA00009784"/>
    </source>
</evidence>
<gene>
    <name evidence="8" type="ORF">DK182_10635</name>
</gene>
<feature type="transmembrane region" description="Helical" evidence="7">
    <location>
        <begin position="179"/>
        <end position="200"/>
    </location>
</feature>
<evidence type="ECO:0000313" key="8">
    <source>
        <dbReference type="EMBL" id="AWN21737.1"/>
    </source>
</evidence>
<evidence type="ECO:0000256" key="7">
    <source>
        <dbReference type="RuleBase" id="RU362048"/>
    </source>
</evidence>
<keyword evidence="5 7" id="KW-1133">Transmembrane helix</keyword>
<sequence>MLSRFILCFMAFFAIMNPISNLPAYMAIVADDDQKISKEIARKSLLIAFIIISIFVLSGHLLFQIFGITLDALKIAGGLLVGLIGYHMVNGVHSPTAQTLSTDKQDPTLVAISPLAMPLFAGPGAIATAISLAEGKVEYQLITILAFATLCLTTYILLIRAKTISKLLGESLMTIITRMMGLILTTIGIQMLLTGVKGAFPIK</sequence>
<protein>
    <recommendedName>
        <fullName evidence="7">UPF0056 membrane protein</fullName>
    </recommendedName>
</protein>
<evidence type="ECO:0000313" key="9">
    <source>
        <dbReference type="Proteomes" id="UP000245369"/>
    </source>
</evidence>
<evidence type="ECO:0000256" key="5">
    <source>
        <dbReference type="ARBA" id="ARBA00022989"/>
    </source>
</evidence>
<comment type="subcellular location">
    <subcellularLocation>
        <location evidence="1 7">Cell membrane</location>
        <topology evidence="1 7">Multi-pass membrane protein</topology>
    </subcellularLocation>
</comment>
<feature type="transmembrane region" description="Helical" evidence="7">
    <location>
        <begin position="45"/>
        <end position="66"/>
    </location>
</feature>
<organism evidence="8 9">
    <name type="scientific">Streptococcus sobrinus</name>
    <dbReference type="NCBI Taxonomy" id="1310"/>
    <lineage>
        <taxon>Bacteria</taxon>
        <taxon>Bacillati</taxon>
        <taxon>Bacillota</taxon>
        <taxon>Bacilli</taxon>
        <taxon>Lactobacillales</taxon>
        <taxon>Streptococcaceae</taxon>
        <taxon>Streptococcus</taxon>
    </lineage>
</organism>
<proteinExistence type="inferred from homology"/>
<feature type="transmembrane region" description="Helical" evidence="7">
    <location>
        <begin position="109"/>
        <end position="133"/>
    </location>
</feature>
<evidence type="ECO:0000256" key="1">
    <source>
        <dbReference type="ARBA" id="ARBA00004651"/>
    </source>
</evidence>
<evidence type="ECO:0000256" key="6">
    <source>
        <dbReference type="ARBA" id="ARBA00023136"/>
    </source>
</evidence>
<evidence type="ECO:0000256" key="3">
    <source>
        <dbReference type="ARBA" id="ARBA00022475"/>
    </source>
</evidence>
<dbReference type="Proteomes" id="UP000245369">
    <property type="component" value="Chromosome"/>
</dbReference>
<dbReference type="Pfam" id="PF01914">
    <property type="entry name" value="MarC"/>
    <property type="match status" value="1"/>
</dbReference>
<feature type="transmembrane region" description="Helical" evidence="7">
    <location>
        <begin position="6"/>
        <end position="24"/>
    </location>
</feature>
<keyword evidence="4 7" id="KW-0812">Transmembrane</keyword>